<dbReference type="InterPro" id="IPR029063">
    <property type="entry name" value="SAM-dependent_MTases_sf"/>
</dbReference>
<protein>
    <submittedName>
        <fullName evidence="7">Precorrin-6Y C5,15-methyltransferase (Decarboxylating)</fullName>
    </submittedName>
</protein>
<dbReference type="InterPro" id="IPR014776">
    <property type="entry name" value="4pyrrole_Mease_sub2"/>
</dbReference>
<dbReference type="InterPro" id="IPR050714">
    <property type="entry name" value="Cobalamin_biosynth_MTase"/>
</dbReference>
<dbReference type="InterPro" id="IPR014008">
    <property type="entry name" value="Cbl_synth_MTase_CbiT"/>
</dbReference>
<evidence type="ECO:0000256" key="5">
    <source>
        <dbReference type="ARBA" id="ARBA00022691"/>
    </source>
</evidence>
<dbReference type="GO" id="GO:0008276">
    <property type="term" value="F:protein methyltransferase activity"/>
    <property type="evidence" value="ECO:0007669"/>
    <property type="project" value="InterPro"/>
</dbReference>
<dbReference type="InterPro" id="IPR012818">
    <property type="entry name" value="CbiE"/>
</dbReference>
<keyword evidence="8" id="KW-1185">Reference proteome</keyword>
<dbReference type="OrthoDB" id="9787825at2"/>
<comment type="caution">
    <text evidence="7">The sequence shown here is derived from an EMBL/GenBank/DDBJ whole genome shotgun (WGS) entry which is preliminary data.</text>
</comment>
<dbReference type="CDD" id="cd11644">
    <property type="entry name" value="Precorrin-6Y-MT"/>
    <property type="match status" value="1"/>
</dbReference>
<proteinExistence type="predicted"/>
<dbReference type="InterPro" id="IPR006365">
    <property type="entry name" value="Cbl_synth_CobL"/>
</dbReference>
<reference evidence="7 8" key="1">
    <citation type="submission" date="2019-03" db="EMBL/GenBank/DDBJ databases">
        <title>Genomic Encyclopedia of Type Strains, Phase III (KMG-III): the genomes of soil and plant-associated and newly described type strains.</title>
        <authorList>
            <person name="Whitman W."/>
        </authorList>
    </citation>
    <scope>NUCLEOTIDE SEQUENCE [LARGE SCALE GENOMIC DNA]</scope>
    <source>
        <strain evidence="7 8">LMG 29544</strain>
    </source>
</reference>
<feature type="domain" description="Tetrapyrrole methylase" evidence="6">
    <location>
        <begin position="26"/>
        <end position="205"/>
    </location>
</feature>
<dbReference type="Proteomes" id="UP000295509">
    <property type="component" value="Unassembled WGS sequence"/>
</dbReference>
<dbReference type="GO" id="GO:0032259">
    <property type="term" value="P:methylation"/>
    <property type="evidence" value="ECO:0007669"/>
    <property type="project" value="UniProtKB-KW"/>
</dbReference>
<evidence type="ECO:0000259" key="6">
    <source>
        <dbReference type="Pfam" id="PF00590"/>
    </source>
</evidence>
<dbReference type="PANTHER" id="PTHR43182:SF1">
    <property type="entry name" value="COBALT-PRECORRIN-7 C(5)-METHYLTRANSFERASE"/>
    <property type="match status" value="1"/>
</dbReference>
<keyword evidence="2" id="KW-0169">Cobalamin biosynthesis</keyword>
<keyword evidence="5" id="KW-0949">S-adenosyl-L-methionine</keyword>
<dbReference type="NCBIfam" id="TIGR02469">
    <property type="entry name" value="CbiT"/>
    <property type="match status" value="1"/>
</dbReference>
<dbReference type="Gene3D" id="3.40.1010.10">
    <property type="entry name" value="Cobalt-precorrin-4 Transmethylase, Domain 1"/>
    <property type="match status" value="1"/>
</dbReference>
<organism evidence="7 8">
    <name type="scientific">Paraburkholderia rhizosphaerae</name>
    <dbReference type="NCBI Taxonomy" id="480658"/>
    <lineage>
        <taxon>Bacteria</taxon>
        <taxon>Pseudomonadati</taxon>
        <taxon>Pseudomonadota</taxon>
        <taxon>Betaproteobacteria</taxon>
        <taxon>Burkholderiales</taxon>
        <taxon>Burkholderiaceae</taxon>
        <taxon>Paraburkholderia</taxon>
    </lineage>
</organism>
<evidence type="ECO:0000256" key="1">
    <source>
        <dbReference type="ARBA" id="ARBA00004953"/>
    </source>
</evidence>
<dbReference type="SUPFAM" id="SSF53790">
    <property type="entry name" value="Tetrapyrrole methylase"/>
    <property type="match status" value="1"/>
</dbReference>
<evidence type="ECO:0000256" key="2">
    <source>
        <dbReference type="ARBA" id="ARBA00022573"/>
    </source>
</evidence>
<dbReference type="InterPro" id="IPR000878">
    <property type="entry name" value="4pyrrol_Mease"/>
</dbReference>
<dbReference type="InterPro" id="IPR035996">
    <property type="entry name" value="4pyrrol_Methylase_sf"/>
</dbReference>
<dbReference type="NCBIfam" id="TIGR02467">
    <property type="entry name" value="CbiE"/>
    <property type="match status" value="1"/>
</dbReference>
<keyword evidence="4 7" id="KW-0808">Transferase</keyword>
<evidence type="ECO:0000256" key="4">
    <source>
        <dbReference type="ARBA" id="ARBA00022679"/>
    </source>
</evidence>
<evidence type="ECO:0000256" key="3">
    <source>
        <dbReference type="ARBA" id="ARBA00022603"/>
    </source>
</evidence>
<dbReference type="SUPFAM" id="SSF53335">
    <property type="entry name" value="S-adenosyl-L-methionine-dependent methyltransferases"/>
    <property type="match status" value="1"/>
</dbReference>
<dbReference type="UniPathway" id="UPA00148"/>
<name>A0A4R8LVX1_9BURK</name>
<dbReference type="PANTHER" id="PTHR43182">
    <property type="entry name" value="COBALT-PRECORRIN-6B C(15)-METHYLTRANSFERASE (DECARBOXYLATING)"/>
    <property type="match status" value="1"/>
</dbReference>
<dbReference type="EMBL" id="SORE01000008">
    <property type="protein sequence ID" value="TDY50836.1"/>
    <property type="molecule type" value="Genomic_DNA"/>
</dbReference>
<dbReference type="GO" id="GO:0009236">
    <property type="term" value="P:cobalamin biosynthetic process"/>
    <property type="evidence" value="ECO:0007669"/>
    <property type="project" value="UniProtKB-UniPathway"/>
</dbReference>
<evidence type="ECO:0000313" key="7">
    <source>
        <dbReference type="EMBL" id="TDY50836.1"/>
    </source>
</evidence>
<evidence type="ECO:0000313" key="8">
    <source>
        <dbReference type="Proteomes" id="UP000295509"/>
    </source>
</evidence>
<sequence length="421" mass="44306">MSTNSSQQPGPQLAPRNENGSAPVWLTVVGIGDDGFAGLTRAARRVLFDASVVYGAQRHLAMLPARLRARRERWPSPFDIEPLLCEPHLNVCVLASGDPMLFGIGATLARHVGAEQMRVLPAPSSLSLAAAKLGWPLQDVATVSAVGRPHAAINAALHDGARLFVLSNDGATPAAIAASVTSRGFGETKITVFEHLGGPLERRIDGLAHAWDTAECAALNLIALDCKAGDDRPRVALTPGLPDDAYIHDGQLTKRDVRALTLARLAPAPRELLWDVGAGCGSIGIEWMRAHPSCRAIAVEANAQRQRFIERNREALGVPALQLVAGAAPAALAGLATPDAIFIGGGVTAPGVFDACWSALKSGGRLVANAVTLEGEATLTECRKRHGGTLTRVALADVQPLGGFETWRPALPITLYETVKP</sequence>
<dbReference type="PIRSF" id="PIRSF036428">
    <property type="entry name" value="CobL"/>
    <property type="match status" value="1"/>
</dbReference>
<dbReference type="Pfam" id="PF00590">
    <property type="entry name" value="TP_methylase"/>
    <property type="match status" value="1"/>
</dbReference>
<comment type="pathway">
    <text evidence="1">Cofactor biosynthesis; adenosylcobalamin biosynthesis.</text>
</comment>
<dbReference type="AlphaFoldDB" id="A0A4R8LVX1"/>
<dbReference type="InterPro" id="IPR014777">
    <property type="entry name" value="4pyrrole_Mease_sub1"/>
</dbReference>
<accession>A0A4R8LVX1</accession>
<dbReference type="Pfam" id="PF01135">
    <property type="entry name" value="PCMT"/>
    <property type="match status" value="1"/>
</dbReference>
<dbReference type="Gene3D" id="3.40.50.150">
    <property type="entry name" value="Vaccinia Virus protein VP39"/>
    <property type="match status" value="1"/>
</dbReference>
<keyword evidence="3 7" id="KW-0489">Methyltransferase</keyword>
<dbReference type="Gene3D" id="3.30.950.10">
    <property type="entry name" value="Methyltransferase, Cobalt-precorrin-4 Transmethylase, Domain 2"/>
    <property type="match status" value="1"/>
</dbReference>
<gene>
    <name evidence="7" type="ORF">BX592_10873</name>
</gene>